<organism evidence="1">
    <name type="scientific">hydrothermal vent metagenome</name>
    <dbReference type="NCBI Taxonomy" id="652676"/>
    <lineage>
        <taxon>unclassified sequences</taxon>
        <taxon>metagenomes</taxon>
        <taxon>ecological metagenomes</taxon>
    </lineage>
</organism>
<gene>
    <name evidence="1" type="ORF">MNBD_GAMMA08-574</name>
</gene>
<protein>
    <submittedName>
        <fullName evidence="1">Uncharacterized protein</fullName>
    </submittedName>
</protein>
<name>A0A3B0X7W6_9ZZZZ</name>
<dbReference type="EMBL" id="UOFH01000285">
    <property type="protein sequence ID" value="VAW64415.1"/>
    <property type="molecule type" value="Genomic_DNA"/>
</dbReference>
<evidence type="ECO:0000313" key="1">
    <source>
        <dbReference type="EMBL" id="VAW64415.1"/>
    </source>
</evidence>
<reference evidence="1" key="1">
    <citation type="submission" date="2018-06" db="EMBL/GenBank/DDBJ databases">
        <authorList>
            <person name="Zhirakovskaya E."/>
        </authorList>
    </citation>
    <scope>NUCLEOTIDE SEQUENCE</scope>
</reference>
<sequence>MIKGFKHKGLEKLFTKGTKSGVQSAHA</sequence>
<proteinExistence type="predicted"/>
<dbReference type="AlphaFoldDB" id="A0A3B0X7W6"/>
<accession>A0A3B0X7W6</accession>
<feature type="non-terminal residue" evidence="1">
    <location>
        <position position="27"/>
    </location>
</feature>